<dbReference type="RefSeq" id="WP_184642278.1">
    <property type="nucleotide sequence ID" value="NZ_JACIFZ010000013.1"/>
</dbReference>
<dbReference type="Pfam" id="PF13417">
    <property type="entry name" value="GST_N_3"/>
    <property type="match status" value="1"/>
</dbReference>
<comment type="caution">
    <text evidence="3">The sequence shown here is derived from an EMBL/GenBank/DDBJ whole genome shotgun (WGS) entry which is preliminary data.</text>
</comment>
<dbReference type="PANTHER" id="PTHR44051">
    <property type="entry name" value="GLUTATHIONE S-TRANSFERASE-RELATED"/>
    <property type="match status" value="1"/>
</dbReference>
<evidence type="ECO:0000259" key="1">
    <source>
        <dbReference type="PROSITE" id="PS50404"/>
    </source>
</evidence>
<dbReference type="EMBL" id="JACIFZ010000013">
    <property type="protein sequence ID" value="MBB4225525.1"/>
    <property type="molecule type" value="Genomic_DNA"/>
</dbReference>
<dbReference type="PANTHER" id="PTHR44051:SF8">
    <property type="entry name" value="GLUTATHIONE S-TRANSFERASE GSTA"/>
    <property type="match status" value="1"/>
</dbReference>
<dbReference type="PROSITE" id="PS50404">
    <property type="entry name" value="GST_NTER"/>
    <property type="match status" value="1"/>
</dbReference>
<dbReference type="Proteomes" id="UP000524450">
    <property type="component" value="Unassembled WGS sequence"/>
</dbReference>
<dbReference type="SUPFAM" id="SSF47616">
    <property type="entry name" value="GST C-terminal domain-like"/>
    <property type="match status" value="1"/>
</dbReference>
<dbReference type="SFLD" id="SFLDS00019">
    <property type="entry name" value="Glutathione_Transferase_(cytos"/>
    <property type="match status" value="1"/>
</dbReference>
<evidence type="ECO:0000313" key="3">
    <source>
        <dbReference type="EMBL" id="MBB4225525.1"/>
    </source>
</evidence>
<dbReference type="EC" id="2.5.1.18" evidence="3"/>
<name>A0A840FZ67_9BURK</name>
<evidence type="ECO:0000313" key="4">
    <source>
        <dbReference type="Proteomes" id="UP000524450"/>
    </source>
</evidence>
<dbReference type="PROSITE" id="PS50405">
    <property type="entry name" value="GST_CTER"/>
    <property type="match status" value="1"/>
</dbReference>
<protein>
    <submittedName>
        <fullName evidence="3">Glutathione S-transferase</fullName>
        <ecNumber evidence="3">2.5.1.18</ecNumber>
    </submittedName>
</protein>
<dbReference type="SFLD" id="SFLDG00358">
    <property type="entry name" value="Main_(cytGST)"/>
    <property type="match status" value="1"/>
</dbReference>
<accession>A0A840FZ67</accession>
<dbReference type="Pfam" id="PF13410">
    <property type="entry name" value="GST_C_2"/>
    <property type="match status" value="1"/>
</dbReference>
<organism evidence="3 4">
    <name type="scientific">Variovorax guangxiensis</name>
    <dbReference type="NCBI Taxonomy" id="1775474"/>
    <lineage>
        <taxon>Bacteria</taxon>
        <taxon>Pseudomonadati</taxon>
        <taxon>Pseudomonadota</taxon>
        <taxon>Betaproteobacteria</taxon>
        <taxon>Burkholderiales</taxon>
        <taxon>Comamonadaceae</taxon>
        <taxon>Variovorax</taxon>
    </lineage>
</organism>
<feature type="domain" description="GST C-terminal" evidence="2">
    <location>
        <begin position="89"/>
        <end position="215"/>
    </location>
</feature>
<dbReference type="InterPro" id="IPR036249">
    <property type="entry name" value="Thioredoxin-like_sf"/>
</dbReference>
<dbReference type="InterPro" id="IPR010987">
    <property type="entry name" value="Glutathione-S-Trfase_C-like"/>
</dbReference>
<gene>
    <name evidence="3" type="ORF">GGD71_006338</name>
</gene>
<dbReference type="SUPFAM" id="SSF52833">
    <property type="entry name" value="Thioredoxin-like"/>
    <property type="match status" value="1"/>
</dbReference>
<dbReference type="CDD" id="cd00570">
    <property type="entry name" value="GST_N_family"/>
    <property type="match status" value="1"/>
</dbReference>
<dbReference type="GO" id="GO:0004364">
    <property type="term" value="F:glutathione transferase activity"/>
    <property type="evidence" value="ECO:0007669"/>
    <property type="project" value="UniProtKB-EC"/>
</dbReference>
<dbReference type="AlphaFoldDB" id="A0A840FZ67"/>
<keyword evidence="3" id="KW-0808">Transferase</keyword>
<evidence type="ECO:0000259" key="2">
    <source>
        <dbReference type="PROSITE" id="PS50405"/>
    </source>
</evidence>
<reference evidence="3 4" key="1">
    <citation type="submission" date="2020-08" db="EMBL/GenBank/DDBJ databases">
        <title>Genomic Encyclopedia of Type Strains, Phase IV (KMG-V): Genome sequencing to study the core and pangenomes of soil and plant-associated prokaryotes.</title>
        <authorList>
            <person name="Whitman W."/>
        </authorList>
    </citation>
    <scope>NUCLEOTIDE SEQUENCE [LARGE SCALE GENOMIC DNA]</scope>
    <source>
        <strain evidence="3 4">34/80</strain>
    </source>
</reference>
<dbReference type="InterPro" id="IPR004045">
    <property type="entry name" value="Glutathione_S-Trfase_N"/>
</dbReference>
<feature type="domain" description="GST N-terminal" evidence="1">
    <location>
        <begin position="1"/>
        <end position="83"/>
    </location>
</feature>
<dbReference type="InterPro" id="IPR036282">
    <property type="entry name" value="Glutathione-S-Trfase_C_sf"/>
</dbReference>
<dbReference type="InterPro" id="IPR040079">
    <property type="entry name" value="Glutathione_S-Trfase"/>
</dbReference>
<dbReference type="Gene3D" id="1.20.1050.10">
    <property type="match status" value="1"/>
</dbReference>
<dbReference type="Gene3D" id="3.40.30.10">
    <property type="entry name" value="Glutaredoxin"/>
    <property type="match status" value="1"/>
</dbReference>
<proteinExistence type="predicted"/>
<sequence>MSFTLYYHPLSSFCWKVLIALYEADIAFEPRLVNLGDSADRAAFQAVWPLAKFPVLRDNARGKTIPESSIIIDYLARTEPRAASLLPGDPELAMQTRLKDRLIDNYIHAPFQQVVAERLRPEGQHDPFGTEQARRQIRSGYDLVAPMIGGSGPWAMGESFTLADCAALPALFYADHAVRLSEWPELAAYLLRLKARPSVARVLAEAEPYFQYFPLRNG</sequence>